<dbReference type="PANTHER" id="PTHR38481">
    <property type="entry name" value="HYALURONATE LYASE"/>
    <property type="match status" value="1"/>
</dbReference>
<dbReference type="Proteomes" id="UP000291191">
    <property type="component" value="Unassembled WGS sequence"/>
</dbReference>
<accession>A0A412P5J7</accession>
<comment type="cofactor">
    <cofactor evidence="1">
        <name>Ca(2+)</name>
        <dbReference type="ChEBI" id="CHEBI:29108"/>
    </cofactor>
</comment>
<evidence type="ECO:0000256" key="4">
    <source>
        <dbReference type="ARBA" id="ARBA00022729"/>
    </source>
</evidence>
<dbReference type="Gene3D" id="1.50.10.100">
    <property type="entry name" value="Chondroitin AC/alginate lyase"/>
    <property type="match status" value="1"/>
</dbReference>
<evidence type="ECO:0000313" key="11">
    <source>
        <dbReference type="EMBL" id="RGT48919.1"/>
    </source>
</evidence>
<evidence type="ECO:0000256" key="1">
    <source>
        <dbReference type="ARBA" id="ARBA00001913"/>
    </source>
</evidence>
<reference evidence="12 14" key="2">
    <citation type="journal article" date="2019" name="Science, e1252229">
        <title>Invertible promoters mediate bacterial phase variation, antibiotic resistance, and host adaptation in the gut.</title>
        <authorList>
            <person name="Jiang X."/>
            <person name="Hall A.B."/>
            <person name="Arthur T.D."/>
            <person name="Plichta D.R."/>
            <person name="Covington C.T."/>
            <person name="Poyet M."/>
            <person name="Crothers J."/>
            <person name="Moses P.L."/>
            <person name="Tolonen A.C."/>
            <person name="Vlamakis H."/>
            <person name="Alm E.J."/>
            <person name="Xavier R.J."/>
        </authorList>
    </citation>
    <scope>NUCLEOTIDE SEQUENCE [LARGE SCALE GENOMIC DNA]</scope>
    <source>
        <strain evidence="14">bf_0095</strain>
        <strain evidence="12">Bf_0095</strain>
    </source>
</reference>
<dbReference type="SUPFAM" id="SSF49863">
    <property type="entry name" value="Hyaluronate lyase-like, C-terminal domain"/>
    <property type="match status" value="1"/>
</dbReference>
<dbReference type="InterPro" id="IPR011013">
    <property type="entry name" value="Gal_mutarotase_sf_dom"/>
</dbReference>
<dbReference type="Pfam" id="PF02278">
    <property type="entry name" value="Lyase_8"/>
    <property type="match status" value="1"/>
</dbReference>
<name>A0A412P5J7_9BACE</name>
<evidence type="ECO:0000256" key="3">
    <source>
        <dbReference type="ARBA" id="ARBA00011245"/>
    </source>
</evidence>
<dbReference type="Proteomes" id="UP000284772">
    <property type="component" value="Unassembled WGS sequence"/>
</dbReference>
<evidence type="ECO:0000259" key="9">
    <source>
        <dbReference type="Pfam" id="PF02884"/>
    </source>
</evidence>
<dbReference type="Gene3D" id="2.60.220.10">
    <property type="entry name" value="Polysaccharide lyase family 8-like, C-terminal"/>
    <property type="match status" value="1"/>
</dbReference>
<dbReference type="EMBL" id="RCXO01000012">
    <property type="protein sequence ID" value="RYT80381.1"/>
    <property type="molecule type" value="Genomic_DNA"/>
</dbReference>
<dbReference type="Pfam" id="PF02884">
    <property type="entry name" value="Lyase_8_C"/>
    <property type="match status" value="1"/>
</dbReference>
<keyword evidence="4" id="KW-0732">Signal</keyword>
<evidence type="ECO:0000256" key="2">
    <source>
        <dbReference type="ARBA" id="ARBA00006699"/>
    </source>
</evidence>
<feature type="domain" description="Polysaccharide lyase 8 N-terminal alpha-helical" evidence="10">
    <location>
        <begin position="85"/>
        <end position="347"/>
    </location>
</feature>
<dbReference type="Pfam" id="PF08124">
    <property type="entry name" value="Lyase_8_N"/>
    <property type="match status" value="1"/>
</dbReference>
<comment type="similarity">
    <text evidence="2">Belongs to the polysaccharide lyase 8 family.</text>
</comment>
<dbReference type="SUPFAM" id="SSF74650">
    <property type="entry name" value="Galactose mutarotase-like"/>
    <property type="match status" value="1"/>
</dbReference>
<keyword evidence="5" id="KW-0106">Calcium</keyword>
<organism evidence="12 14">
    <name type="scientific">Bacteroides intestinalis</name>
    <dbReference type="NCBI Taxonomy" id="329854"/>
    <lineage>
        <taxon>Bacteria</taxon>
        <taxon>Pseudomonadati</taxon>
        <taxon>Bacteroidota</taxon>
        <taxon>Bacteroidia</taxon>
        <taxon>Bacteroidales</taxon>
        <taxon>Bacteroidaceae</taxon>
        <taxon>Bacteroides</taxon>
    </lineage>
</organism>
<protein>
    <recommendedName>
        <fullName evidence="15">Chondroitinase-AC</fullName>
    </recommendedName>
</protein>
<feature type="domain" description="Polysaccharide lyase family 8 C-terminal" evidence="9">
    <location>
        <begin position="626"/>
        <end position="690"/>
    </location>
</feature>
<comment type="subunit">
    <text evidence="3">Monomer.</text>
</comment>
<dbReference type="GO" id="GO:0005975">
    <property type="term" value="P:carbohydrate metabolic process"/>
    <property type="evidence" value="ECO:0007669"/>
    <property type="project" value="InterPro"/>
</dbReference>
<evidence type="ECO:0000256" key="7">
    <source>
        <dbReference type="PIRSR" id="PIRSR638970-1"/>
    </source>
</evidence>
<dbReference type="InterPro" id="IPR003159">
    <property type="entry name" value="Lyase_8_central_dom"/>
</dbReference>
<dbReference type="InterPro" id="IPR011071">
    <property type="entry name" value="Lyase_8-like_C"/>
</dbReference>
<reference evidence="11 13" key="1">
    <citation type="submission" date="2018-08" db="EMBL/GenBank/DDBJ databases">
        <title>A genome reference for cultivated species of the human gut microbiota.</title>
        <authorList>
            <person name="Zou Y."/>
            <person name="Xue W."/>
            <person name="Luo G."/>
        </authorList>
    </citation>
    <scope>NUCLEOTIDE SEQUENCE [LARGE SCALE GENOMIC DNA]</scope>
    <source>
        <strain evidence="11 13">AF19-10AC</strain>
    </source>
</reference>
<comment type="caution">
    <text evidence="12">The sequence shown here is derived from an EMBL/GenBank/DDBJ whole genome shotgun (WGS) entry which is preliminary data.</text>
</comment>
<feature type="domain" description="Polysaccharide lyase family 8 central" evidence="8">
    <location>
        <begin position="368"/>
        <end position="612"/>
    </location>
</feature>
<dbReference type="SUPFAM" id="SSF48230">
    <property type="entry name" value="Chondroitin AC/alginate lyase"/>
    <property type="match status" value="1"/>
</dbReference>
<feature type="active site" evidence="7">
    <location>
        <position position="253"/>
    </location>
</feature>
<sequence length="720" mass="82502">MASHMIRYVFVLLLFIFIFTLGLKADDLSIIRQKYIESILYKNKSEQQLIRLMCQTSHEKIVGDQMVVELMERCPIEVGYVRQLLSDLSEEGSWSDLDFTNSKAASWLPRIHAARVLELTKVYSNPEHDFYKSAEVAEAIHKAIGYWFRMKPIAANWWYNEIGIPKVLGAVFILFEDQLSTEEKKHAIEVMSQAKIGMTAQNKVWLAGNVLVKGLLLNDLQLVWKARNAINDEIKMAYGKSEGIKVDYSFHQHGPQQQVGNYGAAYLATMSFWAYILDDTSLALDEERFQIITNYTNEGVRRILWKNKMDVNNLGRQLYKQAQRNKAFSSLFSANMLAQVNSKDSNTYQLLIDENLGNTPTSLLGQYHFWKSDMTIHRCPTWMASVRMASDRVIGTESGTDNVKGYYLADGALYTYVDGDEYTDVFPCWDWRKVPGVTCYQEDKAVHVMGWLEKQNKGSFVGNVNDGVIGLTSMDLVRDGLYARKTWIFTPDYILCLGAGIRSDSSYQVNTSVEQAVLRDDLLHLHKGKWEVVKDLNFSCENPQRFFHRQTGYILLEGKGRMFSEHRTNFWNDIMKIYPKSELQTKDVFTIYIDHGILPQNDSYQYIILPATTPKQVQRVDLSSFKIISNTSQCQAVQLDQDTYLLALYEAGSISLSGKLKFESDKKGLFILHTYKKGWKVYASDPTQTEAFMEVTFNGDKRKIKLPEGEYKGTVAISSK</sequence>
<evidence type="ECO:0000259" key="10">
    <source>
        <dbReference type="Pfam" id="PF08124"/>
    </source>
</evidence>
<dbReference type="AlphaFoldDB" id="A0A412P5J7"/>
<evidence type="ECO:0000313" key="14">
    <source>
        <dbReference type="Proteomes" id="UP000291191"/>
    </source>
</evidence>
<dbReference type="GO" id="GO:0016837">
    <property type="term" value="F:carbon-oxygen lyase activity, acting on polysaccharides"/>
    <property type="evidence" value="ECO:0007669"/>
    <property type="project" value="UniProtKB-ARBA"/>
</dbReference>
<evidence type="ECO:0008006" key="15">
    <source>
        <dbReference type="Google" id="ProtNLM"/>
    </source>
</evidence>
<feature type="active site" evidence="7">
    <location>
        <position position="262"/>
    </location>
</feature>
<dbReference type="GO" id="GO:0005576">
    <property type="term" value="C:extracellular region"/>
    <property type="evidence" value="ECO:0007669"/>
    <property type="project" value="InterPro"/>
</dbReference>
<evidence type="ECO:0000259" key="8">
    <source>
        <dbReference type="Pfam" id="PF02278"/>
    </source>
</evidence>
<dbReference type="InterPro" id="IPR004103">
    <property type="entry name" value="Lyase_8_C"/>
</dbReference>
<evidence type="ECO:0000256" key="6">
    <source>
        <dbReference type="ARBA" id="ARBA00023239"/>
    </source>
</evidence>
<dbReference type="InterPro" id="IPR008929">
    <property type="entry name" value="Chondroitin_lyas"/>
</dbReference>
<evidence type="ECO:0000256" key="5">
    <source>
        <dbReference type="ARBA" id="ARBA00022837"/>
    </source>
</evidence>
<dbReference type="InterPro" id="IPR014718">
    <property type="entry name" value="GH-type_carb-bd"/>
</dbReference>
<dbReference type="InterPro" id="IPR038970">
    <property type="entry name" value="Lyase_8"/>
</dbReference>
<feature type="active site" evidence="7">
    <location>
        <position position="316"/>
    </location>
</feature>
<dbReference type="Gene3D" id="2.70.98.10">
    <property type="match status" value="1"/>
</dbReference>
<evidence type="ECO:0000313" key="13">
    <source>
        <dbReference type="Proteomes" id="UP000284772"/>
    </source>
</evidence>
<evidence type="ECO:0000313" key="12">
    <source>
        <dbReference type="EMBL" id="RYT80381.1"/>
    </source>
</evidence>
<dbReference type="PANTHER" id="PTHR38481:SF1">
    <property type="entry name" value="HYALURONATE LYASE"/>
    <property type="match status" value="1"/>
</dbReference>
<dbReference type="InterPro" id="IPR012970">
    <property type="entry name" value="Lyase_8_alpha_N"/>
</dbReference>
<dbReference type="GO" id="GO:0030246">
    <property type="term" value="F:carbohydrate binding"/>
    <property type="evidence" value="ECO:0007669"/>
    <property type="project" value="InterPro"/>
</dbReference>
<gene>
    <name evidence="11" type="ORF">DWX27_17350</name>
    <name evidence="12" type="ORF">EAJ06_10985</name>
</gene>
<dbReference type="OrthoDB" id="6394136at2"/>
<dbReference type="EMBL" id="QRWT01000023">
    <property type="protein sequence ID" value="RGT48919.1"/>
    <property type="molecule type" value="Genomic_DNA"/>
</dbReference>
<keyword evidence="14" id="KW-1185">Reference proteome</keyword>
<proteinExistence type="inferred from homology"/>
<keyword evidence="6" id="KW-0456">Lyase</keyword>